<dbReference type="EC" id="2.6.1.52" evidence="4"/>
<keyword evidence="6" id="KW-0028">Amino-acid biosynthesis</keyword>
<dbReference type="SUPFAM" id="SSF53383">
    <property type="entry name" value="PLP-dependent transferases"/>
    <property type="match status" value="1"/>
</dbReference>
<dbReference type="GO" id="GO:0006564">
    <property type="term" value="P:L-serine biosynthetic process"/>
    <property type="evidence" value="ECO:0007669"/>
    <property type="project" value="UniProtKB-KW"/>
</dbReference>
<dbReference type="FunFam" id="3.40.640.10:FF:000010">
    <property type="entry name" value="Phosphoserine aminotransferase"/>
    <property type="match status" value="1"/>
</dbReference>
<dbReference type="InterPro" id="IPR015421">
    <property type="entry name" value="PyrdxlP-dep_Trfase_major"/>
</dbReference>
<dbReference type="GO" id="GO:0030170">
    <property type="term" value="F:pyridoxal phosphate binding"/>
    <property type="evidence" value="ECO:0007669"/>
    <property type="project" value="TreeGrafter"/>
</dbReference>
<keyword evidence="8" id="KW-0663">Pyridoxal phosphate</keyword>
<evidence type="ECO:0000256" key="1">
    <source>
        <dbReference type="ARBA" id="ARBA00001933"/>
    </source>
</evidence>
<evidence type="ECO:0000256" key="3">
    <source>
        <dbReference type="ARBA" id="ARBA00006904"/>
    </source>
</evidence>
<dbReference type="HAMAP" id="MF_00160">
    <property type="entry name" value="SerC_aminotrans_5"/>
    <property type="match status" value="1"/>
</dbReference>
<reference evidence="12" key="1">
    <citation type="submission" date="2021-01" db="EMBL/GenBank/DDBJ databases">
        <authorList>
            <person name="Corre E."/>
            <person name="Pelletier E."/>
            <person name="Niang G."/>
            <person name="Scheremetjew M."/>
            <person name="Finn R."/>
            <person name="Kale V."/>
            <person name="Holt S."/>
            <person name="Cochrane G."/>
            <person name="Meng A."/>
            <person name="Brown T."/>
            <person name="Cohen L."/>
        </authorList>
    </citation>
    <scope>NUCLEOTIDE SEQUENCE</scope>
    <source>
        <strain evidence="12">GSBS06</strain>
    </source>
</reference>
<dbReference type="AlphaFoldDB" id="A0A7S3LM73"/>
<dbReference type="Gene3D" id="3.90.1150.10">
    <property type="entry name" value="Aspartate Aminotransferase, domain 1"/>
    <property type="match status" value="1"/>
</dbReference>
<comment type="similarity">
    <text evidence="3">Belongs to the class-V pyridoxal-phosphate-dependent aminotransferase family. SerC subfamily.</text>
</comment>
<evidence type="ECO:0000256" key="6">
    <source>
        <dbReference type="ARBA" id="ARBA00022605"/>
    </source>
</evidence>
<comment type="catalytic activity">
    <reaction evidence="10">
        <text>O-phospho-L-serine + 2-oxoglutarate = 3-phosphooxypyruvate + L-glutamate</text>
        <dbReference type="Rhea" id="RHEA:14329"/>
        <dbReference type="ChEBI" id="CHEBI:16810"/>
        <dbReference type="ChEBI" id="CHEBI:18110"/>
        <dbReference type="ChEBI" id="CHEBI:29985"/>
        <dbReference type="ChEBI" id="CHEBI:57524"/>
        <dbReference type="EC" id="2.6.1.52"/>
    </reaction>
</comment>
<evidence type="ECO:0000256" key="2">
    <source>
        <dbReference type="ARBA" id="ARBA00005099"/>
    </source>
</evidence>
<dbReference type="InterPro" id="IPR015422">
    <property type="entry name" value="PyrdxlP-dep_Trfase_small"/>
</dbReference>
<dbReference type="UniPathway" id="UPA00135">
    <property type="reaction ID" value="UER00197"/>
</dbReference>
<dbReference type="GO" id="GO:0004648">
    <property type="term" value="F:O-phospho-L-serine:2-oxoglutarate aminotransferase activity"/>
    <property type="evidence" value="ECO:0007669"/>
    <property type="project" value="UniProtKB-EC"/>
</dbReference>
<evidence type="ECO:0000256" key="9">
    <source>
        <dbReference type="ARBA" id="ARBA00023299"/>
    </source>
</evidence>
<evidence type="ECO:0000256" key="7">
    <source>
        <dbReference type="ARBA" id="ARBA00022679"/>
    </source>
</evidence>
<name>A0A7S3LM73_9STRA</name>
<accession>A0A7S3LM73</accession>
<gene>
    <name evidence="12" type="ORF">ASTO00021_LOCUS3422</name>
</gene>
<dbReference type="PIRSF" id="PIRSF000525">
    <property type="entry name" value="SerC"/>
    <property type="match status" value="1"/>
</dbReference>
<comment type="cofactor">
    <cofactor evidence="1">
        <name>pyridoxal 5'-phosphate</name>
        <dbReference type="ChEBI" id="CHEBI:597326"/>
    </cofactor>
</comment>
<proteinExistence type="inferred from homology"/>
<sequence length="428" mass="46821">MSAVLRCVVSQAWRHKKNPFLCDFQFSTSSLVNSNNNDVKDENGTHPALLGSLSPPDPSKVLNFSPGPASLPLKVQSAILASLRKPGLNSMFLSHRSPEFVSILRTTLQKIRSVMNIPESHEILFTHGGGHGQFAAVPLNLCASPSVKATYIVNGTWSERAVLDAEKYCDHLEIIKNSHRTDCNYTSFPDIAGKVAPDSKFVYLCSNETVNGIEVFDLPSKEETGGVPLVVDASSDFSSKPICWDNVGVLFACASKNIGHPGTAVTVIRKDLLGNPSSLCPGVLDWTKNIEGENLWNTIATFNVEVVGHVMDWIKENGGVKEMENRSVYKSNLIYKVIDESGGFYSTNGVEIDARSRMNVPFNVAGGDEALTNKFLIDAWEKHNIVGLRTLTPFGVGEYLRASLYHGVEMNQATALAEYMHAFAKANR</sequence>
<feature type="domain" description="Aminotransferase class V" evidence="11">
    <location>
        <begin position="62"/>
        <end position="413"/>
    </location>
</feature>
<evidence type="ECO:0000313" key="12">
    <source>
        <dbReference type="EMBL" id="CAE0433103.1"/>
    </source>
</evidence>
<dbReference type="NCBIfam" id="NF003764">
    <property type="entry name" value="PRK05355.1"/>
    <property type="match status" value="1"/>
</dbReference>
<keyword evidence="9" id="KW-0718">Serine biosynthesis</keyword>
<dbReference type="InterPro" id="IPR015424">
    <property type="entry name" value="PyrdxlP-dep_Trfase"/>
</dbReference>
<dbReference type="Gene3D" id="3.40.640.10">
    <property type="entry name" value="Type I PLP-dependent aspartate aminotransferase-like (Major domain)"/>
    <property type="match status" value="1"/>
</dbReference>
<dbReference type="Pfam" id="PF00266">
    <property type="entry name" value="Aminotran_5"/>
    <property type="match status" value="1"/>
</dbReference>
<keyword evidence="5" id="KW-0032">Aminotransferase</keyword>
<dbReference type="PANTHER" id="PTHR43247">
    <property type="entry name" value="PHOSPHOSERINE AMINOTRANSFERASE"/>
    <property type="match status" value="1"/>
</dbReference>
<keyword evidence="7" id="KW-0808">Transferase</keyword>
<organism evidence="12">
    <name type="scientific">Aplanochytrium stocchinoi</name>
    <dbReference type="NCBI Taxonomy" id="215587"/>
    <lineage>
        <taxon>Eukaryota</taxon>
        <taxon>Sar</taxon>
        <taxon>Stramenopiles</taxon>
        <taxon>Bigyra</taxon>
        <taxon>Labyrinthulomycetes</taxon>
        <taxon>Thraustochytrida</taxon>
        <taxon>Thraustochytriidae</taxon>
        <taxon>Aplanochytrium</taxon>
    </lineage>
</organism>
<evidence type="ECO:0000259" key="11">
    <source>
        <dbReference type="Pfam" id="PF00266"/>
    </source>
</evidence>
<evidence type="ECO:0000256" key="4">
    <source>
        <dbReference type="ARBA" id="ARBA00013030"/>
    </source>
</evidence>
<protein>
    <recommendedName>
        <fullName evidence="4">phosphoserine transaminase</fullName>
        <ecNumber evidence="4">2.6.1.52</ecNumber>
    </recommendedName>
</protein>
<dbReference type="EMBL" id="HBIN01004812">
    <property type="protein sequence ID" value="CAE0433103.1"/>
    <property type="molecule type" value="Transcribed_RNA"/>
</dbReference>
<dbReference type="PANTHER" id="PTHR43247:SF1">
    <property type="entry name" value="PHOSPHOSERINE AMINOTRANSFERASE"/>
    <property type="match status" value="1"/>
</dbReference>
<evidence type="ECO:0000256" key="10">
    <source>
        <dbReference type="ARBA" id="ARBA00049007"/>
    </source>
</evidence>
<evidence type="ECO:0000256" key="8">
    <source>
        <dbReference type="ARBA" id="ARBA00022898"/>
    </source>
</evidence>
<dbReference type="GO" id="GO:0005737">
    <property type="term" value="C:cytoplasm"/>
    <property type="evidence" value="ECO:0007669"/>
    <property type="project" value="TreeGrafter"/>
</dbReference>
<dbReference type="InterPro" id="IPR000192">
    <property type="entry name" value="Aminotrans_V_dom"/>
</dbReference>
<evidence type="ECO:0000256" key="5">
    <source>
        <dbReference type="ARBA" id="ARBA00022576"/>
    </source>
</evidence>
<dbReference type="InterPro" id="IPR022278">
    <property type="entry name" value="Pser_aminoTfrase"/>
</dbReference>
<comment type="pathway">
    <text evidence="2">Amino-acid biosynthesis; L-serine biosynthesis; L-serine from 3-phospho-D-glycerate: step 2/3.</text>
</comment>